<dbReference type="CDD" id="cd00610">
    <property type="entry name" value="OAT_like"/>
    <property type="match status" value="1"/>
</dbReference>
<dbReference type="InterPro" id="IPR015424">
    <property type="entry name" value="PyrdxlP-dep_Trfase"/>
</dbReference>
<evidence type="ECO:0000313" key="7">
    <source>
        <dbReference type="Proteomes" id="UP000320011"/>
    </source>
</evidence>
<name>A0A558APL3_9PSEU</name>
<keyword evidence="6" id="KW-0808">Transferase</keyword>
<protein>
    <submittedName>
        <fullName evidence="6">Aspartate aminotransferase family protein</fullName>
    </submittedName>
</protein>
<dbReference type="AlphaFoldDB" id="A0A558APL3"/>
<comment type="cofactor">
    <cofactor evidence="1">
        <name>pyridoxal 5'-phosphate</name>
        <dbReference type="ChEBI" id="CHEBI:597326"/>
    </cofactor>
</comment>
<dbReference type="GO" id="GO:0030170">
    <property type="term" value="F:pyridoxal phosphate binding"/>
    <property type="evidence" value="ECO:0007669"/>
    <property type="project" value="InterPro"/>
</dbReference>
<dbReference type="Gene3D" id="3.40.640.10">
    <property type="entry name" value="Type I PLP-dependent aspartate aminotransferase-like (Major domain)"/>
    <property type="match status" value="1"/>
</dbReference>
<evidence type="ECO:0000256" key="2">
    <source>
        <dbReference type="ARBA" id="ARBA00022898"/>
    </source>
</evidence>
<reference evidence="6 7" key="1">
    <citation type="submission" date="2019-07" db="EMBL/GenBank/DDBJ databases">
        <authorList>
            <person name="Duangmal K."/>
            <person name="Teo W.F.A."/>
        </authorList>
    </citation>
    <scope>NUCLEOTIDE SEQUENCE [LARGE SCALE GENOMIC DNA]</scope>
    <source>
        <strain evidence="6 7">TBRC 6029</strain>
    </source>
</reference>
<dbReference type="Pfam" id="PF00202">
    <property type="entry name" value="Aminotran_3"/>
    <property type="match status" value="1"/>
</dbReference>
<keyword evidence="7" id="KW-1185">Reference proteome</keyword>
<organism evidence="6 7">
    <name type="scientific">Amycolatopsis rhizosphaerae</name>
    <dbReference type="NCBI Taxonomy" id="2053003"/>
    <lineage>
        <taxon>Bacteria</taxon>
        <taxon>Bacillati</taxon>
        <taxon>Actinomycetota</taxon>
        <taxon>Actinomycetes</taxon>
        <taxon>Pseudonocardiales</taxon>
        <taxon>Pseudonocardiaceae</taxon>
        <taxon>Amycolatopsis</taxon>
    </lineage>
</organism>
<keyword evidence="3" id="KW-0045">Antibiotic biosynthesis</keyword>
<dbReference type="SUPFAM" id="SSF53383">
    <property type="entry name" value="PLP-dependent transferases"/>
    <property type="match status" value="1"/>
</dbReference>
<evidence type="ECO:0000313" key="6">
    <source>
        <dbReference type="EMBL" id="TVT26197.1"/>
    </source>
</evidence>
<dbReference type="InterPro" id="IPR015421">
    <property type="entry name" value="PyrdxlP-dep_Trfase_major"/>
</dbReference>
<dbReference type="GO" id="GO:0008483">
    <property type="term" value="F:transaminase activity"/>
    <property type="evidence" value="ECO:0007669"/>
    <property type="project" value="UniProtKB-KW"/>
</dbReference>
<proteinExistence type="inferred from homology"/>
<evidence type="ECO:0000256" key="4">
    <source>
        <dbReference type="RuleBase" id="RU003560"/>
    </source>
</evidence>
<dbReference type="PANTHER" id="PTHR43713:SF3">
    <property type="entry name" value="GLUTAMATE-1-SEMIALDEHYDE 2,1-AMINOMUTASE 1, CHLOROPLASTIC-RELATED"/>
    <property type="match status" value="1"/>
</dbReference>
<comment type="similarity">
    <text evidence="4">Belongs to the class-III pyridoxal-phosphate-dependent aminotransferase family.</text>
</comment>
<evidence type="ECO:0000256" key="5">
    <source>
        <dbReference type="SAM" id="MobiDB-lite"/>
    </source>
</evidence>
<dbReference type="PANTHER" id="PTHR43713">
    <property type="entry name" value="GLUTAMATE-1-SEMIALDEHYDE 2,1-AMINOMUTASE"/>
    <property type="match status" value="1"/>
</dbReference>
<dbReference type="OrthoDB" id="9801052at2"/>
<dbReference type="Gene3D" id="3.90.1150.10">
    <property type="entry name" value="Aspartate Aminotransferase, domain 1"/>
    <property type="match status" value="1"/>
</dbReference>
<feature type="region of interest" description="Disordered" evidence="5">
    <location>
        <begin position="1"/>
        <end position="39"/>
    </location>
</feature>
<evidence type="ECO:0000256" key="3">
    <source>
        <dbReference type="ARBA" id="ARBA00023194"/>
    </source>
</evidence>
<keyword evidence="6" id="KW-0032">Aminotransferase</keyword>
<accession>A0A558APL3</accession>
<dbReference type="InterPro" id="IPR015422">
    <property type="entry name" value="PyrdxlP-dep_Trfase_small"/>
</dbReference>
<dbReference type="Proteomes" id="UP000320011">
    <property type="component" value="Unassembled WGS sequence"/>
</dbReference>
<feature type="compositionally biased region" description="Polar residues" evidence="5">
    <location>
        <begin position="8"/>
        <end position="28"/>
    </location>
</feature>
<dbReference type="GO" id="GO:0017000">
    <property type="term" value="P:antibiotic biosynthetic process"/>
    <property type="evidence" value="ECO:0007669"/>
    <property type="project" value="UniProtKB-KW"/>
</dbReference>
<keyword evidence="2 4" id="KW-0663">Pyridoxal phosphate</keyword>
<dbReference type="InterPro" id="IPR005814">
    <property type="entry name" value="Aminotrans_3"/>
</dbReference>
<gene>
    <name evidence="6" type="ORF">FNH05_31780</name>
</gene>
<dbReference type="EMBL" id="VJWX01000507">
    <property type="protein sequence ID" value="TVT26197.1"/>
    <property type="molecule type" value="Genomic_DNA"/>
</dbReference>
<comment type="caution">
    <text evidence="6">The sequence shown here is derived from an EMBL/GenBank/DDBJ whole genome shotgun (WGS) entry which is preliminary data.</text>
</comment>
<sequence length="478" mass="50337">MGARNCARQGSPSKSTGRNCSVTKPSTGSSASSAEASDVERLYRRLTPTSHEYFLEGSRYLPGADSRSTLFHPPYPLVLAEGHGCHVSDVDGNELLDFTGNHTSLVLGYGHPRVREAVRDQLDRGTCFPGATALGVRMAKLLCDRIASVDRVRFTNSGTEAVMYAVRAARAFTGRPGVAKVEGGYHGSWDDVMVSTRPVRQAGDRARPAAVPASPGLTPGALATTVVLPFNEVEAAARLIERYGEQLAAVVVEPVLGSAGMIPADRDYLVMLRELTARLGIVLVFDEVVSFRIAHGGAQEHFAVSPDLTCLGKLIGGGFPLGAFGGRGDIMALFDPSGGGPRIPHPGSYNANPVSLAGGLTTLEVLTGEAIRGLNARGARLRNRMRAVFAEAGLPAQVTGLGSLFAIHPVAHPVRAYRDTLGADAGCRHRIFLGLFTEGVLIDPRGVGCVSTAAGAAEVDRFTAALRTVLAGLAHRTR</sequence>
<evidence type="ECO:0000256" key="1">
    <source>
        <dbReference type="ARBA" id="ARBA00001933"/>
    </source>
</evidence>
<reference evidence="6 7" key="2">
    <citation type="submission" date="2019-08" db="EMBL/GenBank/DDBJ databases">
        <title>Amycolatopsis acidicola sp. nov., isolated from peat swamp forest soil.</title>
        <authorList>
            <person name="Srisuk N."/>
        </authorList>
    </citation>
    <scope>NUCLEOTIDE SEQUENCE [LARGE SCALE GENOMIC DNA]</scope>
    <source>
        <strain evidence="6 7">TBRC 6029</strain>
    </source>
</reference>